<dbReference type="GeneID" id="92382581"/>
<comment type="caution">
    <text evidence="2">The sequence shown here is derived from an EMBL/GenBank/DDBJ whole genome shotgun (WGS) entry which is preliminary data.</text>
</comment>
<feature type="compositionally biased region" description="Basic and acidic residues" evidence="1">
    <location>
        <begin position="63"/>
        <end position="74"/>
    </location>
</feature>
<protein>
    <submittedName>
        <fullName evidence="2">Uncharacterized protein</fullName>
    </submittedName>
</protein>
<sequence length="203" mass="22419">MQTNERVVTTVDELTSRVAQRSNLSGDAVPFTPSFLQVPAASTTVPTTVTQQSGVVTVAHVRENGGKGMSEEGKLKRRNHNSKSGNRKANRDKDRKDVSTISPQQHGGESGGDLEMCQEEIVKALTLVAPIYNALEGMTEDEKLLLEGYLCNSGTNNESETYDIDEDDRLFVNDDDGINSEEEVWILQQMMDADARVCEQHEE</sequence>
<evidence type="ECO:0000313" key="2">
    <source>
        <dbReference type="EMBL" id="SCU64417.1"/>
    </source>
</evidence>
<organism evidence="2 3">
    <name type="scientific">Trypanosoma equiperdum</name>
    <dbReference type="NCBI Taxonomy" id="5694"/>
    <lineage>
        <taxon>Eukaryota</taxon>
        <taxon>Discoba</taxon>
        <taxon>Euglenozoa</taxon>
        <taxon>Kinetoplastea</taxon>
        <taxon>Metakinetoplastina</taxon>
        <taxon>Trypanosomatida</taxon>
        <taxon>Trypanosomatidae</taxon>
        <taxon>Trypanosoma</taxon>
    </lineage>
</organism>
<evidence type="ECO:0000256" key="1">
    <source>
        <dbReference type="SAM" id="MobiDB-lite"/>
    </source>
</evidence>
<dbReference type="RefSeq" id="XP_067076187.1">
    <property type="nucleotide sequence ID" value="XM_067220086.1"/>
</dbReference>
<dbReference type="AlphaFoldDB" id="A0A1G4HZ02"/>
<dbReference type="VEuPathDB" id="TriTrypDB:TEOVI_000864700"/>
<accession>A0A1G4HZ02</accession>
<feature type="compositionally biased region" description="Basic and acidic residues" evidence="1">
    <location>
        <begin position="89"/>
        <end position="98"/>
    </location>
</feature>
<proteinExistence type="predicted"/>
<feature type="compositionally biased region" description="Basic residues" evidence="1">
    <location>
        <begin position="75"/>
        <end position="88"/>
    </location>
</feature>
<dbReference type="EMBL" id="CZPT02000058">
    <property type="protein sequence ID" value="SCU64417.1"/>
    <property type="molecule type" value="Genomic_DNA"/>
</dbReference>
<gene>
    <name evidence="2" type="ORF">TEOVI_000864700</name>
</gene>
<feature type="region of interest" description="Disordered" evidence="1">
    <location>
        <begin position="63"/>
        <end position="113"/>
    </location>
</feature>
<reference evidence="2" key="1">
    <citation type="submission" date="2016-09" db="EMBL/GenBank/DDBJ databases">
        <authorList>
            <person name="Hebert L."/>
            <person name="Moumen B."/>
        </authorList>
    </citation>
    <scope>NUCLEOTIDE SEQUENCE [LARGE SCALE GENOMIC DNA]</scope>
    <source>
        <strain evidence="2">OVI</strain>
    </source>
</reference>
<dbReference type="Proteomes" id="UP000195570">
    <property type="component" value="Unassembled WGS sequence"/>
</dbReference>
<name>A0A1G4HZ02_TRYEQ</name>
<evidence type="ECO:0000313" key="3">
    <source>
        <dbReference type="Proteomes" id="UP000195570"/>
    </source>
</evidence>
<keyword evidence="3" id="KW-1185">Reference proteome</keyword>